<reference evidence="1" key="2">
    <citation type="journal article" date="2015" name="Fish Shellfish Immunol.">
        <title>Early steps in the European eel (Anguilla anguilla)-Vibrio vulnificus interaction in the gills: Role of the RtxA13 toxin.</title>
        <authorList>
            <person name="Callol A."/>
            <person name="Pajuelo D."/>
            <person name="Ebbesson L."/>
            <person name="Teles M."/>
            <person name="MacKenzie S."/>
            <person name="Amaro C."/>
        </authorList>
    </citation>
    <scope>NUCLEOTIDE SEQUENCE</scope>
</reference>
<evidence type="ECO:0000313" key="1">
    <source>
        <dbReference type="EMBL" id="JAH62720.1"/>
    </source>
</evidence>
<proteinExistence type="predicted"/>
<name>A0A0E9UBX0_ANGAN</name>
<dbReference type="EMBL" id="GBXM01045857">
    <property type="protein sequence ID" value="JAH62720.1"/>
    <property type="molecule type" value="Transcribed_RNA"/>
</dbReference>
<organism evidence="1">
    <name type="scientific">Anguilla anguilla</name>
    <name type="common">European freshwater eel</name>
    <name type="synonym">Muraena anguilla</name>
    <dbReference type="NCBI Taxonomy" id="7936"/>
    <lineage>
        <taxon>Eukaryota</taxon>
        <taxon>Metazoa</taxon>
        <taxon>Chordata</taxon>
        <taxon>Craniata</taxon>
        <taxon>Vertebrata</taxon>
        <taxon>Euteleostomi</taxon>
        <taxon>Actinopterygii</taxon>
        <taxon>Neopterygii</taxon>
        <taxon>Teleostei</taxon>
        <taxon>Anguilliformes</taxon>
        <taxon>Anguillidae</taxon>
        <taxon>Anguilla</taxon>
    </lineage>
</organism>
<reference evidence="1" key="1">
    <citation type="submission" date="2014-11" db="EMBL/GenBank/DDBJ databases">
        <authorList>
            <person name="Amaro Gonzalez C."/>
        </authorList>
    </citation>
    <scope>NUCLEOTIDE SEQUENCE</scope>
</reference>
<protein>
    <submittedName>
        <fullName evidence="1">Uncharacterized protein</fullName>
    </submittedName>
</protein>
<sequence length="30" mass="3602">MLQIWEGYKIYSESGPRPRLHPDRLDSKQT</sequence>
<accession>A0A0E9UBX0</accession>
<dbReference type="AlphaFoldDB" id="A0A0E9UBX0"/>